<protein>
    <submittedName>
        <fullName evidence="2">Zinc finger protein 205</fullName>
    </submittedName>
</protein>
<proteinExistence type="predicted"/>
<accession>A0A0J7N7I9</accession>
<name>A0A0J7N7I9_LASNI</name>
<dbReference type="PaxDb" id="67767-A0A0J7N7I9"/>
<dbReference type="OrthoDB" id="5982876at2759"/>
<feature type="region of interest" description="Disordered" evidence="1">
    <location>
        <begin position="96"/>
        <end position="116"/>
    </location>
</feature>
<dbReference type="EMBL" id="LBMM01008840">
    <property type="protein sequence ID" value="KMQ88595.1"/>
    <property type="molecule type" value="Genomic_DNA"/>
</dbReference>
<reference evidence="2 3" key="1">
    <citation type="submission" date="2015-04" db="EMBL/GenBank/DDBJ databases">
        <title>Lasius niger genome sequencing.</title>
        <authorList>
            <person name="Konorov E.A."/>
            <person name="Nikitin M.A."/>
            <person name="Kirill M.V."/>
            <person name="Chang P."/>
        </authorList>
    </citation>
    <scope>NUCLEOTIDE SEQUENCE [LARGE SCALE GENOMIC DNA]</scope>
    <source>
        <tissue evidence="2">Whole</tissue>
    </source>
</reference>
<evidence type="ECO:0000313" key="2">
    <source>
        <dbReference type="EMBL" id="KMQ88595.1"/>
    </source>
</evidence>
<organism evidence="2 3">
    <name type="scientific">Lasius niger</name>
    <name type="common">Black garden ant</name>
    <dbReference type="NCBI Taxonomy" id="67767"/>
    <lineage>
        <taxon>Eukaryota</taxon>
        <taxon>Metazoa</taxon>
        <taxon>Ecdysozoa</taxon>
        <taxon>Arthropoda</taxon>
        <taxon>Hexapoda</taxon>
        <taxon>Insecta</taxon>
        <taxon>Pterygota</taxon>
        <taxon>Neoptera</taxon>
        <taxon>Endopterygota</taxon>
        <taxon>Hymenoptera</taxon>
        <taxon>Apocrita</taxon>
        <taxon>Aculeata</taxon>
        <taxon>Formicoidea</taxon>
        <taxon>Formicidae</taxon>
        <taxon>Formicinae</taxon>
        <taxon>Lasius</taxon>
        <taxon>Lasius</taxon>
    </lineage>
</organism>
<evidence type="ECO:0000313" key="3">
    <source>
        <dbReference type="Proteomes" id="UP000036403"/>
    </source>
</evidence>
<evidence type="ECO:0000256" key="1">
    <source>
        <dbReference type="SAM" id="MobiDB-lite"/>
    </source>
</evidence>
<dbReference type="Proteomes" id="UP000036403">
    <property type="component" value="Unassembled WGS sequence"/>
</dbReference>
<comment type="caution">
    <text evidence="2">The sequence shown here is derived from an EMBL/GenBank/DDBJ whole genome shotgun (WGS) entry which is preliminary data.</text>
</comment>
<sequence>MTRCAIKGCRNIKPQRKSGKVCSIHFLPTAYKEQTWYQKNFSSVYKPRLNDGAIPTENLDLDVLTDNDSALGEMSEIENIEHEDFTALEQQDINEKVGSTISKNQNSKPAKELQRI</sequence>
<keyword evidence="3" id="KW-1185">Reference proteome</keyword>
<feature type="compositionally biased region" description="Polar residues" evidence="1">
    <location>
        <begin position="97"/>
        <end position="108"/>
    </location>
</feature>
<gene>
    <name evidence="2" type="ORF">RF55_11890</name>
</gene>
<dbReference type="AlphaFoldDB" id="A0A0J7N7I9"/>